<comment type="subcellular location">
    <subcellularLocation>
        <location evidence="1">Cell envelope</location>
    </subcellularLocation>
</comment>
<dbReference type="CDD" id="cd02966">
    <property type="entry name" value="TlpA_like_family"/>
    <property type="match status" value="1"/>
</dbReference>
<keyword evidence="8" id="KW-1185">Reference proteome</keyword>
<evidence type="ECO:0000256" key="5">
    <source>
        <dbReference type="SAM" id="SignalP"/>
    </source>
</evidence>
<evidence type="ECO:0000259" key="6">
    <source>
        <dbReference type="PROSITE" id="PS51352"/>
    </source>
</evidence>
<accession>A0AAP2DW22</accession>
<feature type="chain" id="PRO_5042954163" evidence="5">
    <location>
        <begin position="19"/>
        <end position="482"/>
    </location>
</feature>
<keyword evidence="5" id="KW-0732">Signal</keyword>
<dbReference type="GO" id="GO:0017004">
    <property type="term" value="P:cytochrome complex assembly"/>
    <property type="evidence" value="ECO:0007669"/>
    <property type="project" value="UniProtKB-KW"/>
</dbReference>
<dbReference type="SUPFAM" id="SSF52833">
    <property type="entry name" value="Thioredoxin-like"/>
    <property type="match status" value="1"/>
</dbReference>
<name>A0AAP2DW22_9BACT</name>
<dbReference type="InterPro" id="IPR013766">
    <property type="entry name" value="Thioredoxin_domain"/>
</dbReference>
<reference evidence="7 8" key="1">
    <citation type="submission" date="2021-05" db="EMBL/GenBank/DDBJ databases">
        <title>A Polyphasic approach of four new species of the genus Ohtaekwangia: Ohtaekwangia histidinii sp. nov., Ohtaekwangia cretensis sp. nov., Ohtaekwangia indiensis sp. nov., Ohtaekwangia reichenbachii sp. nov. from diverse environment.</title>
        <authorList>
            <person name="Octaviana S."/>
        </authorList>
    </citation>
    <scope>NUCLEOTIDE SEQUENCE [LARGE SCALE GENOMIC DNA]</scope>
    <source>
        <strain evidence="7 8">PWU5</strain>
    </source>
</reference>
<feature type="domain" description="Thioredoxin" evidence="6">
    <location>
        <begin position="341"/>
        <end position="481"/>
    </location>
</feature>
<evidence type="ECO:0000256" key="4">
    <source>
        <dbReference type="ARBA" id="ARBA00023284"/>
    </source>
</evidence>
<evidence type="ECO:0000313" key="7">
    <source>
        <dbReference type="EMBL" id="MBT1708443.1"/>
    </source>
</evidence>
<gene>
    <name evidence="7" type="ORF">KK062_09420</name>
</gene>
<dbReference type="AlphaFoldDB" id="A0AAP2DW22"/>
<evidence type="ECO:0000256" key="3">
    <source>
        <dbReference type="ARBA" id="ARBA00023157"/>
    </source>
</evidence>
<proteinExistence type="predicted"/>
<dbReference type="PANTHER" id="PTHR42852:SF6">
    <property type="entry name" value="THIOL:DISULFIDE INTERCHANGE PROTEIN DSBE"/>
    <property type="match status" value="1"/>
</dbReference>
<dbReference type="GO" id="GO:0030313">
    <property type="term" value="C:cell envelope"/>
    <property type="evidence" value="ECO:0007669"/>
    <property type="project" value="UniProtKB-SubCell"/>
</dbReference>
<evidence type="ECO:0000313" key="8">
    <source>
        <dbReference type="Proteomes" id="UP001319080"/>
    </source>
</evidence>
<evidence type="ECO:0000256" key="2">
    <source>
        <dbReference type="ARBA" id="ARBA00022748"/>
    </source>
</evidence>
<dbReference type="PANTHER" id="PTHR42852">
    <property type="entry name" value="THIOL:DISULFIDE INTERCHANGE PROTEIN DSBE"/>
    <property type="match status" value="1"/>
</dbReference>
<dbReference type="InterPro" id="IPR036249">
    <property type="entry name" value="Thioredoxin-like_sf"/>
</dbReference>
<dbReference type="RefSeq" id="WP_254084034.1">
    <property type="nucleotide sequence ID" value="NZ_JAHESE010000006.1"/>
</dbReference>
<dbReference type="InterPro" id="IPR050553">
    <property type="entry name" value="Thioredoxin_ResA/DsbE_sf"/>
</dbReference>
<keyword evidence="2" id="KW-0201">Cytochrome c-type biogenesis</keyword>
<keyword evidence="4" id="KW-0676">Redox-active center</keyword>
<sequence>MRKLVIILVLVNSLLATAQTNKVTPEPLIIRGKLSNSPERKLKIGFYDEHGVHSIDTIFLDPDGTFFLKTYRCTHPQRTNIQQNQTQINDIFIAPGYDLVITGDATNFETLFATVKITGKGATSNRYRELKNDWYRNHKPDTSWYERSKRSLVRYAKREKRINDSIAQVVFSGPIPKDDAYVDFFKRSIELDNAFTQLYCLMAHANIYQLSVAESEDLVGKSDSKLPKIDNDAYLISTQYKTWIIGEYLNYLVRLDYLKEPARKGEDLYPLKKSAQVYSGKVRDNSLYRKMSNEVGSCQSLERLHTLGNLFQPYLPYFTDDFYRKSIAEQFTKRADYLLQTSIGKPAPAFTLKNEQGQAYSLANFEGKVVYIDLWASWCKPCREETPFLEAVYNQYKDDSRIAFISIAVADGRQAWLNALKKDKPTWLQLIDSEGKVQAAYNANLIPRFVIINKRGEIVNFNAPQPSHKDELVKLLEKEMAL</sequence>
<dbReference type="Proteomes" id="UP001319080">
    <property type="component" value="Unassembled WGS sequence"/>
</dbReference>
<protein>
    <submittedName>
        <fullName evidence="7">TlpA family protein disulfide reductase</fullName>
    </submittedName>
</protein>
<feature type="signal peptide" evidence="5">
    <location>
        <begin position="1"/>
        <end position="18"/>
    </location>
</feature>
<comment type="caution">
    <text evidence="7">The sequence shown here is derived from an EMBL/GenBank/DDBJ whole genome shotgun (WGS) entry which is preliminary data.</text>
</comment>
<dbReference type="Gene3D" id="3.40.30.10">
    <property type="entry name" value="Glutaredoxin"/>
    <property type="match status" value="1"/>
</dbReference>
<dbReference type="Pfam" id="PF08534">
    <property type="entry name" value="Redoxin"/>
    <property type="match status" value="1"/>
</dbReference>
<organism evidence="7 8">
    <name type="scientific">Dawidia cretensis</name>
    <dbReference type="NCBI Taxonomy" id="2782350"/>
    <lineage>
        <taxon>Bacteria</taxon>
        <taxon>Pseudomonadati</taxon>
        <taxon>Bacteroidota</taxon>
        <taxon>Cytophagia</taxon>
        <taxon>Cytophagales</taxon>
        <taxon>Chryseotaleaceae</taxon>
        <taxon>Dawidia</taxon>
    </lineage>
</organism>
<dbReference type="InterPro" id="IPR013740">
    <property type="entry name" value="Redoxin"/>
</dbReference>
<keyword evidence="3" id="KW-1015">Disulfide bond</keyword>
<dbReference type="EMBL" id="JAHESE010000006">
    <property type="protein sequence ID" value="MBT1708443.1"/>
    <property type="molecule type" value="Genomic_DNA"/>
</dbReference>
<dbReference type="GO" id="GO:0016491">
    <property type="term" value="F:oxidoreductase activity"/>
    <property type="evidence" value="ECO:0007669"/>
    <property type="project" value="InterPro"/>
</dbReference>
<dbReference type="PROSITE" id="PS51352">
    <property type="entry name" value="THIOREDOXIN_2"/>
    <property type="match status" value="1"/>
</dbReference>
<evidence type="ECO:0000256" key="1">
    <source>
        <dbReference type="ARBA" id="ARBA00004196"/>
    </source>
</evidence>